<protein>
    <recommendedName>
        <fullName evidence="2">Thioredoxin-like fold domain-containing protein</fullName>
    </recommendedName>
</protein>
<dbReference type="EMBL" id="AP021888">
    <property type="protein sequence ID" value="BBP42588.1"/>
    <property type="molecule type" value="Genomic_DNA"/>
</dbReference>
<feature type="transmembrane region" description="Helical" evidence="1">
    <location>
        <begin position="35"/>
        <end position="55"/>
    </location>
</feature>
<reference evidence="4" key="1">
    <citation type="submission" date="2019-11" db="EMBL/GenBank/DDBJ databases">
        <title>Isolation and characterization of two novel species in the genus Thiomicrorhabdus.</title>
        <authorList>
            <person name="Mochizuki J."/>
            <person name="Kojima H."/>
            <person name="Fukui M."/>
        </authorList>
    </citation>
    <scope>NUCLEOTIDE SEQUENCE [LARGE SCALE GENOMIC DNA]</scope>
    <source>
        <strain evidence="4">AkT22</strain>
    </source>
</reference>
<evidence type="ECO:0000313" key="3">
    <source>
        <dbReference type="EMBL" id="BBP42588.1"/>
    </source>
</evidence>
<dbReference type="InterPro" id="IPR036249">
    <property type="entry name" value="Thioredoxin-like_sf"/>
</dbReference>
<feature type="domain" description="Thioredoxin-like fold" evidence="2">
    <location>
        <begin position="130"/>
        <end position="204"/>
    </location>
</feature>
<organism evidence="3 4">
    <name type="scientific">Thiosulfativibrio zosterae</name>
    <dbReference type="NCBI Taxonomy" id="2675053"/>
    <lineage>
        <taxon>Bacteria</taxon>
        <taxon>Pseudomonadati</taxon>
        <taxon>Pseudomonadota</taxon>
        <taxon>Gammaproteobacteria</taxon>
        <taxon>Thiotrichales</taxon>
        <taxon>Piscirickettsiaceae</taxon>
        <taxon>Thiosulfativibrio</taxon>
    </lineage>
</organism>
<feature type="transmembrane region" description="Helical" evidence="1">
    <location>
        <begin position="12"/>
        <end position="29"/>
    </location>
</feature>
<dbReference type="KEGG" id="tzo:THMIRHAT_03340"/>
<dbReference type="RefSeq" id="WP_243831469.1">
    <property type="nucleotide sequence ID" value="NZ_AP021888.1"/>
</dbReference>
<proteinExistence type="predicted"/>
<dbReference type="Gene3D" id="6.10.140.1340">
    <property type="match status" value="1"/>
</dbReference>
<dbReference type="Proteomes" id="UP000501466">
    <property type="component" value="Chromosome"/>
</dbReference>
<keyword evidence="1" id="KW-1133">Transmembrane helix</keyword>
<dbReference type="InterPro" id="IPR012336">
    <property type="entry name" value="Thioredoxin-like_fold"/>
</dbReference>
<gene>
    <name evidence="3" type="ORF">THMIRHAT_03340</name>
</gene>
<keyword evidence="4" id="KW-1185">Reference proteome</keyword>
<dbReference type="PANTHER" id="PTHR36450:SF1">
    <property type="entry name" value="THIOREDOXIN"/>
    <property type="match status" value="1"/>
</dbReference>
<keyword evidence="1" id="KW-0472">Membrane</keyword>
<dbReference type="AlphaFoldDB" id="A0A6F8PKI8"/>
<dbReference type="SUPFAM" id="SSF52833">
    <property type="entry name" value="Thioredoxin-like"/>
    <property type="match status" value="1"/>
</dbReference>
<accession>A0A6F8PKI8</accession>
<dbReference type="NCBIfam" id="TIGR00412">
    <property type="entry name" value="redox_disulf_2"/>
    <property type="match status" value="1"/>
</dbReference>
<dbReference type="PANTHER" id="PTHR36450">
    <property type="entry name" value="THIOREDOXIN"/>
    <property type="match status" value="1"/>
</dbReference>
<evidence type="ECO:0000256" key="1">
    <source>
        <dbReference type="SAM" id="Phobius"/>
    </source>
</evidence>
<keyword evidence="1" id="KW-0812">Transmembrane</keyword>
<evidence type="ECO:0000259" key="2">
    <source>
        <dbReference type="Pfam" id="PF13192"/>
    </source>
</evidence>
<name>A0A6F8PKI8_9GAMM</name>
<evidence type="ECO:0000313" key="4">
    <source>
        <dbReference type="Proteomes" id="UP000501466"/>
    </source>
</evidence>
<dbReference type="InterPro" id="IPR005243">
    <property type="entry name" value="THIRX-like_proc"/>
</dbReference>
<sequence length="209" mass="21528">MTIQGNKPLRFFAAAMFILTVVAHLLGQVNLLEAWMLWPILLMSVNAFQASFTGFCPMFKNAKGECIGCGTTCSTASCAPASTNAAAAGCCAGETKTAFCDDSAKGCCDSETPKIAEASKTGCCGTQALEVKVLGTGCANCENTAKLIQKTADEMGVAITLVKVEGVADIASYGVMSTPAVVIGEQVVHSGGIPAKPLVQSWLKPQGCC</sequence>
<dbReference type="Gene3D" id="3.40.30.10">
    <property type="entry name" value="Glutaredoxin"/>
    <property type="match status" value="1"/>
</dbReference>
<dbReference type="Pfam" id="PF13192">
    <property type="entry name" value="Thioredoxin_3"/>
    <property type="match status" value="1"/>
</dbReference>